<keyword evidence="2" id="KW-1185">Reference proteome</keyword>
<sequence>MSITDKRTRATSPTSDYGKSHMWLASRNLATPGLYQPLFYKYVFIDLYYIEEDYVPSSIWASASSDTSLATNACESLHSGFNSNFYHNYYTIILKIIEVLKTSQTNTYIKIRTSDFNGPQEIIQTVPGFHFLWVTARAKCSLIPRTTGRINPYLIVSGFPTTATALG</sequence>
<accession>A0A6G0YUA9</accession>
<proteinExistence type="predicted"/>
<dbReference type="AlphaFoldDB" id="A0A6G0YUA9"/>
<organism evidence="1 2">
    <name type="scientific">Aphis craccivora</name>
    <name type="common">Cowpea aphid</name>
    <dbReference type="NCBI Taxonomy" id="307492"/>
    <lineage>
        <taxon>Eukaryota</taxon>
        <taxon>Metazoa</taxon>
        <taxon>Ecdysozoa</taxon>
        <taxon>Arthropoda</taxon>
        <taxon>Hexapoda</taxon>
        <taxon>Insecta</taxon>
        <taxon>Pterygota</taxon>
        <taxon>Neoptera</taxon>
        <taxon>Paraneoptera</taxon>
        <taxon>Hemiptera</taxon>
        <taxon>Sternorrhyncha</taxon>
        <taxon>Aphidomorpha</taxon>
        <taxon>Aphidoidea</taxon>
        <taxon>Aphididae</taxon>
        <taxon>Aphidini</taxon>
        <taxon>Aphis</taxon>
        <taxon>Aphis</taxon>
    </lineage>
</organism>
<reference evidence="1 2" key="1">
    <citation type="submission" date="2019-08" db="EMBL/GenBank/DDBJ databases">
        <title>Whole genome of Aphis craccivora.</title>
        <authorList>
            <person name="Voronova N.V."/>
            <person name="Shulinski R.S."/>
            <person name="Bandarenka Y.V."/>
            <person name="Zhorov D.G."/>
            <person name="Warner D."/>
        </authorList>
    </citation>
    <scope>NUCLEOTIDE SEQUENCE [LARGE SCALE GENOMIC DNA]</scope>
    <source>
        <strain evidence="1">180601</strain>
        <tissue evidence="1">Whole Body</tissue>
    </source>
</reference>
<comment type="caution">
    <text evidence="1">The sequence shown here is derived from an EMBL/GenBank/DDBJ whole genome shotgun (WGS) entry which is preliminary data.</text>
</comment>
<dbReference type="EMBL" id="VUJU01002414">
    <property type="protein sequence ID" value="KAF0761375.1"/>
    <property type="molecule type" value="Genomic_DNA"/>
</dbReference>
<evidence type="ECO:0000313" key="2">
    <source>
        <dbReference type="Proteomes" id="UP000478052"/>
    </source>
</evidence>
<gene>
    <name evidence="1" type="ORF">FWK35_00016353</name>
</gene>
<name>A0A6G0YUA9_APHCR</name>
<dbReference type="Proteomes" id="UP000478052">
    <property type="component" value="Unassembled WGS sequence"/>
</dbReference>
<evidence type="ECO:0000313" key="1">
    <source>
        <dbReference type="EMBL" id="KAF0761375.1"/>
    </source>
</evidence>
<protein>
    <submittedName>
        <fullName evidence="1">MULE domain-containing protein</fullName>
    </submittedName>
</protein>